<accession>A0A2N8TXV3</accession>
<sequence>MAVSSRTLKLRVSAKKSVADGVVVLDLEHPDGARLPDWTPGAHIDLMLPGGLIRQYSLCGDRWDACRYRVAVLREPEGRGGSAYVHDRLQVGDGVGVGGPRNNFPLVPSERYLFLAGGIGITPLLPMIHQAQLTGADWNLVYGGRSRGSMAFLDELAGYGPRVHVVPEDTRGRPDLQAWLGDVRDGVRVYCCGPAGLLDAVEAACAHWPTPTLRTERFAAAQQELPVRDAPFEVVLANSGTNVTVTPGTTVLEALRRVGVDVLSSCMEGVCGTCETTVLDGRVDHRDALLSHDERVTADRMFPCVSRACGDRLVLDL</sequence>
<evidence type="ECO:0000256" key="2">
    <source>
        <dbReference type="ARBA" id="ARBA00022630"/>
    </source>
</evidence>
<keyword evidence="6" id="KW-0408">Iron</keyword>
<dbReference type="PROSITE" id="PS00197">
    <property type="entry name" value="2FE2S_FER_1"/>
    <property type="match status" value="1"/>
</dbReference>
<dbReference type="PROSITE" id="PS51384">
    <property type="entry name" value="FAD_FR"/>
    <property type="match status" value="1"/>
</dbReference>
<evidence type="ECO:0000259" key="8">
    <source>
        <dbReference type="PROSITE" id="PS51085"/>
    </source>
</evidence>
<evidence type="ECO:0000259" key="9">
    <source>
        <dbReference type="PROSITE" id="PS51384"/>
    </source>
</evidence>
<keyword evidence="7" id="KW-0411">Iron-sulfur</keyword>
<dbReference type="Pfam" id="PF00111">
    <property type="entry name" value="Fer2"/>
    <property type="match status" value="1"/>
</dbReference>
<dbReference type="InterPro" id="IPR012675">
    <property type="entry name" value="Beta-grasp_dom_sf"/>
</dbReference>
<dbReference type="OrthoDB" id="502624at2"/>
<dbReference type="Gene3D" id="3.40.50.80">
    <property type="entry name" value="Nucleotide-binding domain of ferredoxin-NADP reductase (FNR) module"/>
    <property type="match status" value="1"/>
</dbReference>
<dbReference type="InterPro" id="IPR001041">
    <property type="entry name" value="2Fe-2S_ferredoxin-type"/>
</dbReference>
<dbReference type="GO" id="GO:0016491">
    <property type="term" value="F:oxidoreductase activity"/>
    <property type="evidence" value="ECO:0007669"/>
    <property type="project" value="UniProtKB-KW"/>
</dbReference>
<keyword evidence="2" id="KW-0285">Flavoprotein</keyword>
<evidence type="ECO:0000256" key="6">
    <source>
        <dbReference type="ARBA" id="ARBA00023004"/>
    </source>
</evidence>
<dbReference type="PROSITE" id="PS51085">
    <property type="entry name" value="2FE2S_FER_2"/>
    <property type="match status" value="1"/>
</dbReference>
<keyword evidence="3" id="KW-0001">2Fe-2S</keyword>
<dbReference type="GO" id="GO:0051537">
    <property type="term" value="F:2 iron, 2 sulfur cluster binding"/>
    <property type="evidence" value="ECO:0007669"/>
    <property type="project" value="UniProtKB-KW"/>
</dbReference>
<dbReference type="PRINTS" id="PR00409">
    <property type="entry name" value="PHDIOXRDTASE"/>
</dbReference>
<evidence type="ECO:0000256" key="5">
    <source>
        <dbReference type="ARBA" id="ARBA00023002"/>
    </source>
</evidence>
<evidence type="ECO:0000256" key="4">
    <source>
        <dbReference type="ARBA" id="ARBA00022723"/>
    </source>
</evidence>
<dbReference type="InterPro" id="IPR017938">
    <property type="entry name" value="Riboflavin_synthase-like_b-brl"/>
</dbReference>
<evidence type="ECO:0000256" key="7">
    <source>
        <dbReference type="ARBA" id="ARBA00023014"/>
    </source>
</evidence>
<reference evidence="10 11" key="1">
    <citation type="submission" date="2018-01" db="EMBL/GenBank/DDBJ databases">
        <title>Draft genome sequence of Streptomyces sp. 13K301.</title>
        <authorList>
            <person name="Sahin N."/>
            <person name="Saygin H."/>
            <person name="Ay H."/>
        </authorList>
    </citation>
    <scope>NUCLEOTIDE SEQUENCE [LARGE SCALE GENOMIC DNA]</scope>
    <source>
        <strain evidence="10 11">13K301</strain>
    </source>
</reference>
<dbReference type="PANTHER" id="PTHR47354">
    <property type="entry name" value="NADH OXIDOREDUCTASE HCR"/>
    <property type="match status" value="1"/>
</dbReference>
<dbReference type="EMBL" id="POUC01000006">
    <property type="protein sequence ID" value="PNG23852.1"/>
    <property type="molecule type" value="Genomic_DNA"/>
</dbReference>
<dbReference type="InterPro" id="IPR006058">
    <property type="entry name" value="2Fe2S_fd_BS"/>
</dbReference>
<dbReference type="SUPFAM" id="SSF52343">
    <property type="entry name" value="Ferredoxin reductase-like, C-terminal NADP-linked domain"/>
    <property type="match status" value="1"/>
</dbReference>
<gene>
    <name evidence="10" type="ORF">C1J00_01685</name>
</gene>
<keyword evidence="11" id="KW-1185">Reference proteome</keyword>
<dbReference type="CDD" id="cd00207">
    <property type="entry name" value="fer2"/>
    <property type="match status" value="1"/>
</dbReference>
<protein>
    <submittedName>
        <fullName evidence="10">Oxidoreductase</fullName>
    </submittedName>
</protein>
<evidence type="ECO:0000256" key="3">
    <source>
        <dbReference type="ARBA" id="ARBA00022714"/>
    </source>
</evidence>
<proteinExistence type="predicted"/>
<comment type="caution">
    <text evidence="10">The sequence shown here is derived from an EMBL/GenBank/DDBJ whole genome shotgun (WGS) entry which is preliminary data.</text>
</comment>
<dbReference type="CDD" id="cd06185">
    <property type="entry name" value="PDR_like"/>
    <property type="match status" value="1"/>
</dbReference>
<feature type="domain" description="FAD-binding FR-type" evidence="9">
    <location>
        <begin position="5"/>
        <end position="107"/>
    </location>
</feature>
<dbReference type="Proteomes" id="UP000235943">
    <property type="component" value="Unassembled WGS sequence"/>
</dbReference>
<dbReference type="PANTHER" id="PTHR47354:SF1">
    <property type="entry name" value="CARNITINE MONOOXYGENASE REDUCTASE SUBUNIT"/>
    <property type="match status" value="1"/>
</dbReference>
<dbReference type="Gene3D" id="3.10.20.30">
    <property type="match status" value="1"/>
</dbReference>
<feature type="domain" description="2Fe-2S ferredoxin-type" evidence="8">
    <location>
        <begin position="232"/>
        <end position="317"/>
    </location>
</feature>
<evidence type="ECO:0000256" key="1">
    <source>
        <dbReference type="ARBA" id="ARBA00001974"/>
    </source>
</evidence>
<keyword evidence="4" id="KW-0479">Metal-binding</keyword>
<name>A0A2N8TXV3_9ACTN</name>
<evidence type="ECO:0000313" key="10">
    <source>
        <dbReference type="EMBL" id="PNG23852.1"/>
    </source>
</evidence>
<evidence type="ECO:0000313" key="11">
    <source>
        <dbReference type="Proteomes" id="UP000235943"/>
    </source>
</evidence>
<dbReference type="InterPro" id="IPR017927">
    <property type="entry name" value="FAD-bd_FR_type"/>
</dbReference>
<dbReference type="InterPro" id="IPR039261">
    <property type="entry name" value="FNR_nucleotide-bd"/>
</dbReference>
<dbReference type="InterPro" id="IPR050415">
    <property type="entry name" value="MRET"/>
</dbReference>
<dbReference type="SUPFAM" id="SSF54292">
    <property type="entry name" value="2Fe-2S ferredoxin-like"/>
    <property type="match status" value="1"/>
</dbReference>
<dbReference type="AlphaFoldDB" id="A0A2N8TXV3"/>
<keyword evidence="5" id="KW-0560">Oxidoreductase</keyword>
<organism evidence="10 11">
    <name type="scientific">Streptomyces cahuitamycinicus</name>
    <dbReference type="NCBI Taxonomy" id="2070367"/>
    <lineage>
        <taxon>Bacteria</taxon>
        <taxon>Bacillati</taxon>
        <taxon>Actinomycetota</taxon>
        <taxon>Actinomycetes</taxon>
        <taxon>Kitasatosporales</taxon>
        <taxon>Streptomycetaceae</taxon>
        <taxon>Streptomyces</taxon>
    </lineage>
</organism>
<dbReference type="GO" id="GO:0046872">
    <property type="term" value="F:metal ion binding"/>
    <property type="evidence" value="ECO:0007669"/>
    <property type="project" value="UniProtKB-KW"/>
</dbReference>
<dbReference type="InterPro" id="IPR036010">
    <property type="entry name" value="2Fe-2S_ferredoxin-like_sf"/>
</dbReference>
<dbReference type="Gene3D" id="2.40.30.10">
    <property type="entry name" value="Translation factors"/>
    <property type="match status" value="1"/>
</dbReference>
<dbReference type="RefSeq" id="WP_102907268.1">
    <property type="nucleotide sequence ID" value="NZ_POUC01000006.1"/>
</dbReference>
<comment type="cofactor">
    <cofactor evidence="1">
        <name>FAD</name>
        <dbReference type="ChEBI" id="CHEBI:57692"/>
    </cofactor>
</comment>
<dbReference type="SUPFAM" id="SSF63380">
    <property type="entry name" value="Riboflavin synthase domain-like"/>
    <property type="match status" value="1"/>
</dbReference>